<keyword evidence="2" id="KW-1133">Transmembrane helix</keyword>
<proteinExistence type="predicted"/>
<reference evidence="3 4" key="1">
    <citation type="submission" date="2015-07" db="EMBL/GenBank/DDBJ databases">
        <title>Comparative genomics of the Sigatoka disease complex on banana suggests a link between parallel evolutionary changes in Pseudocercospora fijiensis and Pseudocercospora eumusae and increased virulence on the banana host.</title>
        <authorList>
            <person name="Chang T.-C."/>
            <person name="Salvucci A."/>
            <person name="Crous P.W."/>
            <person name="Stergiopoulos I."/>
        </authorList>
    </citation>
    <scope>NUCLEOTIDE SEQUENCE [LARGE SCALE GENOMIC DNA]</scope>
    <source>
        <strain evidence="3 4">CBS 116634</strain>
    </source>
</reference>
<feature type="transmembrane region" description="Helical" evidence="2">
    <location>
        <begin position="193"/>
        <end position="212"/>
    </location>
</feature>
<keyword evidence="2" id="KW-0812">Transmembrane</keyword>
<organism evidence="3 4">
    <name type="scientific">Pseudocercospora musae</name>
    <dbReference type="NCBI Taxonomy" id="113226"/>
    <lineage>
        <taxon>Eukaryota</taxon>
        <taxon>Fungi</taxon>
        <taxon>Dikarya</taxon>
        <taxon>Ascomycota</taxon>
        <taxon>Pezizomycotina</taxon>
        <taxon>Dothideomycetes</taxon>
        <taxon>Dothideomycetidae</taxon>
        <taxon>Mycosphaerellales</taxon>
        <taxon>Mycosphaerellaceae</taxon>
        <taxon>Pseudocercospora</taxon>
    </lineage>
</organism>
<dbReference type="AlphaFoldDB" id="A0A139GT20"/>
<feature type="compositionally biased region" description="Basic and acidic residues" evidence="1">
    <location>
        <begin position="287"/>
        <end position="298"/>
    </location>
</feature>
<dbReference type="EMBL" id="LFZO01002008">
    <property type="protein sequence ID" value="KXS93309.1"/>
    <property type="molecule type" value="Genomic_DNA"/>
</dbReference>
<evidence type="ECO:0000256" key="1">
    <source>
        <dbReference type="SAM" id="MobiDB-lite"/>
    </source>
</evidence>
<accession>A0A139GT20</accession>
<evidence type="ECO:0000313" key="3">
    <source>
        <dbReference type="EMBL" id="KXS93309.1"/>
    </source>
</evidence>
<dbReference type="Proteomes" id="UP000073492">
    <property type="component" value="Unassembled WGS sequence"/>
</dbReference>
<name>A0A139GT20_9PEZI</name>
<feature type="region of interest" description="Disordered" evidence="1">
    <location>
        <begin position="1"/>
        <end position="109"/>
    </location>
</feature>
<keyword evidence="4" id="KW-1185">Reference proteome</keyword>
<sequence>MSAKAWAEGVAAAKRLTRSSSGSVEPSTPAVLADFTGIPPTPPPSDISFQTERQGQDEDEMNKASTPECDASQNNQGSDRSSLHASDDVDEEEDETFRPALSWGAADPYHSPRKRKVIRRTFAPKARPGALDQQPPPRSPVAVRSMIKKPVSRQTCDIDLFPRQAEQYAAATFHERTPRLLVASNTGWQSFVFVKYVLVAVIIITTVSLLYWKTSPLLDLNMMTDKLWSRSYSTSETLPDLANYRYTHISHPLARCSVLRNNKVSGVYCIPQSPSIYQAQQHKEAWSGRDSSSSEHHNSLPSHTTEYDHSFSQPDTRPPSLLHWSSLYPEIQGLSSRPKMPQEFLTLAPDLDLKINDRIDDSQTFAHLLRYNEYIASVGSLEIFLQIRQLHQQSLARLFEKLDMRSNHQVRKAFIVLSDWDHEEGIILGNLRERVAGAGVSVTRAVWELTWLERRLRLRLRVERSRILEEIRHVKKNLEAWKEFVSAHDEEEAEVEILGFLSTVFRPSSEEEEEQDLAELCSYVVHKVKEAAGIVKSFGS</sequence>
<feature type="compositionally biased region" description="Polar residues" evidence="1">
    <location>
        <begin position="71"/>
        <end position="80"/>
    </location>
</feature>
<protein>
    <submittedName>
        <fullName evidence="3">Uncharacterized protein</fullName>
    </submittedName>
</protein>
<evidence type="ECO:0000313" key="4">
    <source>
        <dbReference type="Proteomes" id="UP000073492"/>
    </source>
</evidence>
<feature type="region of interest" description="Disordered" evidence="1">
    <location>
        <begin position="287"/>
        <end position="314"/>
    </location>
</feature>
<comment type="caution">
    <text evidence="3">The sequence shown here is derived from an EMBL/GenBank/DDBJ whole genome shotgun (WGS) entry which is preliminary data.</text>
</comment>
<evidence type="ECO:0000256" key="2">
    <source>
        <dbReference type="SAM" id="Phobius"/>
    </source>
</evidence>
<keyword evidence="2" id="KW-0472">Membrane</keyword>
<feature type="compositionally biased region" description="Low complexity" evidence="1">
    <location>
        <begin position="1"/>
        <end position="13"/>
    </location>
</feature>
<gene>
    <name evidence="3" type="ORF">AC579_10576</name>
</gene>